<dbReference type="PROSITE" id="PS51767">
    <property type="entry name" value="PEPTIDASE_A1"/>
    <property type="match status" value="1"/>
</dbReference>
<sequence length="1362" mass="150199">MDNLYSQDSISEDLVAISFEPTTTESSTNGELTFGGTDSSKYTGSINYVQITTTSPANEYWGIDQSVTYGSSGTPILSETASIVDTGTTLILLTSDTYSAYQLATSATADETTGLLHITKSQYSDLESLYFNIGGVTYKLTANAQIWPHSLNSVIGGSSDYVYLVVGSTGEASGSGLDFIDGYAFLERFYSVFDTGNSHLLSESLTYVSTIDPTDPILPTDPYTELMRKWNINELELDDESLRIDQELLSFIRMQLLFNRKEPTSECWDDDVDVDYWNWMNSRPISPVMTTKAVRETPKPGSKAFTKMLPQSQGEIIKANRFNPVPVEENDDAPHQSLDDALGLKFVIEGYQDVHRLLESVQGLSRTRPTPDQSRQVQDFLRSESPPITFTHLDTPPIFARDQNPGYKKDRCSVNATGRIFGIEDTSDLPSLVPKAQISDDEEELYKQHMVVVDGWHAYETVSSPTAGSTPSMDDSSNEINKLFLQSSDDGGIPLVQYMANAQMDEYQIPRAERINGSRGKPKMLGEGQSLASFLGPLLSQSLPPTAQAKIVTTPKSHPSSPRTAITMSMLGQPSTVFDDRFATLIRERAQADSDVSDCDLDATMEKLGGQPSDNLQDLIMKEKLDEKDSLLMELPTMRPPNKHKPNNMFLPICLADLVASTKAPTGSPPDPSAVRSSKRLDSGPLKMVKGIKALNIELAWRPFKYGSSIPTDEETVGFSDDPQTILAEQTSSCQQDILSELSRLLEGASLFSSELPRESDNIKSMREWLTDSSAPTDALMDKDDPDAHQLILTRNERMRARGLTGEDSQLDSSDKENEQALPAYEETLEDECRPTKRHKAHEEETGDYYAHQPATDDSGVFLISPAKPQGGNSGFGYLASNSKGFEGPATVAEDRVLRSDGAHSGAECYDDNSPVALRDPVFDGSNGQEFQELCDTESAIDYMRAEANQVCDLTTMTRGSVPIEDHYPASPFDSTRLEPVAASRLSAHASGHLPISAGQAPYSERDTSASRRAMSPVSARLSLSSFLRLVGRRKAMPELRDEDAAQDDLFPQIIPEARDELAQAEVTVTRTPLSWDVPAEMLDSRTLSLPPSIPLPNTVHRYMASLGFIQKRALVLSLESRECAVELVERDQLGSDVDLIVDPYSAITTASLAALPSQVGNLDATLAEQSWRFDRVLVIFEAYPSSLSVRAEHSPRPVPYPFWSAVIKAVKKLRRNFSIAEACGTRRPGSETYFAFARTMDEAARYVRQFGSFAEQHDTSGGAIWNDRAWLDLDEQEGEHDLSNVDGMNVFIASIILSQTSLDDFLDLLDTERVRDFAHLIGSERMDRFNTELAQRAEAVYQSSSPTSAAIQLEHVSDSFI</sequence>
<name>A0A2H3JC96_WOLCO</name>
<dbReference type="Gene3D" id="2.40.70.10">
    <property type="entry name" value="Acid Proteases"/>
    <property type="match status" value="2"/>
</dbReference>
<dbReference type="STRING" id="742152.A0A2H3JC96"/>
<dbReference type="GO" id="GO:0004190">
    <property type="term" value="F:aspartic-type endopeptidase activity"/>
    <property type="evidence" value="ECO:0007669"/>
    <property type="project" value="InterPro"/>
</dbReference>
<protein>
    <recommendedName>
        <fullName evidence="2">Peptidase A1 domain-containing protein</fullName>
    </recommendedName>
</protein>
<evidence type="ECO:0000313" key="4">
    <source>
        <dbReference type="Proteomes" id="UP000218811"/>
    </source>
</evidence>
<organism evidence="3 4">
    <name type="scientific">Wolfiporia cocos (strain MD-104)</name>
    <name type="common">Brown rot fungus</name>
    <dbReference type="NCBI Taxonomy" id="742152"/>
    <lineage>
        <taxon>Eukaryota</taxon>
        <taxon>Fungi</taxon>
        <taxon>Dikarya</taxon>
        <taxon>Basidiomycota</taxon>
        <taxon>Agaricomycotina</taxon>
        <taxon>Agaricomycetes</taxon>
        <taxon>Polyporales</taxon>
        <taxon>Phaeolaceae</taxon>
        <taxon>Wolfiporia</taxon>
    </lineage>
</organism>
<comment type="similarity">
    <text evidence="1">Belongs to the peptidase A1 family.</text>
</comment>
<evidence type="ECO:0000256" key="1">
    <source>
        <dbReference type="ARBA" id="ARBA00007447"/>
    </source>
</evidence>
<dbReference type="PRINTS" id="PR00792">
    <property type="entry name" value="PEPSIN"/>
</dbReference>
<dbReference type="Pfam" id="PF00026">
    <property type="entry name" value="Asp"/>
    <property type="match status" value="1"/>
</dbReference>
<dbReference type="CDD" id="cd05471">
    <property type="entry name" value="pepsin_like"/>
    <property type="match status" value="1"/>
</dbReference>
<dbReference type="GO" id="GO:0006508">
    <property type="term" value="P:proteolysis"/>
    <property type="evidence" value="ECO:0007669"/>
    <property type="project" value="InterPro"/>
</dbReference>
<dbReference type="SUPFAM" id="SSF50630">
    <property type="entry name" value="Acid proteases"/>
    <property type="match status" value="1"/>
</dbReference>
<dbReference type="Proteomes" id="UP000218811">
    <property type="component" value="Unassembled WGS sequence"/>
</dbReference>
<dbReference type="InterPro" id="IPR033121">
    <property type="entry name" value="PEPTIDASE_A1"/>
</dbReference>
<dbReference type="EMBL" id="KB467965">
    <property type="protein sequence ID" value="PCH39205.1"/>
    <property type="molecule type" value="Genomic_DNA"/>
</dbReference>
<dbReference type="OMA" id="RIFAPAN"/>
<dbReference type="InterPro" id="IPR021109">
    <property type="entry name" value="Peptidase_aspartic_dom_sf"/>
</dbReference>
<proteinExistence type="inferred from homology"/>
<evidence type="ECO:0000313" key="3">
    <source>
        <dbReference type="EMBL" id="PCH39205.1"/>
    </source>
</evidence>
<evidence type="ECO:0000259" key="2">
    <source>
        <dbReference type="PROSITE" id="PS51767"/>
    </source>
</evidence>
<reference evidence="3 4" key="1">
    <citation type="journal article" date="2012" name="Science">
        <title>The Paleozoic origin of enzymatic lignin decomposition reconstructed from 31 fungal genomes.</title>
        <authorList>
            <person name="Floudas D."/>
            <person name="Binder M."/>
            <person name="Riley R."/>
            <person name="Barry K."/>
            <person name="Blanchette R.A."/>
            <person name="Henrissat B."/>
            <person name="Martinez A.T."/>
            <person name="Otillar R."/>
            <person name="Spatafora J.W."/>
            <person name="Yadav J.S."/>
            <person name="Aerts A."/>
            <person name="Benoit I."/>
            <person name="Boyd A."/>
            <person name="Carlson A."/>
            <person name="Copeland A."/>
            <person name="Coutinho P.M."/>
            <person name="de Vries R.P."/>
            <person name="Ferreira P."/>
            <person name="Findley K."/>
            <person name="Foster B."/>
            <person name="Gaskell J."/>
            <person name="Glotzer D."/>
            <person name="Gorecki P."/>
            <person name="Heitman J."/>
            <person name="Hesse C."/>
            <person name="Hori C."/>
            <person name="Igarashi K."/>
            <person name="Jurgens J.A."/>
            <person name="Kallen N."/>
            <person name="Kersten P."/>
            <person name="Kohler A."/>
            <person name="Kuees U."/>
            <person name="Kumar T.K.A."/>
            <person name="Kuo A."/>
            <person name="LaButti K."/>
            <person name="Larrondo L.F."/>
            <person name="Lindquist E."/>
            <person name="Ling A."/>
            <person name="Lombard V."/>
            <person name="Lucas S."/>
            <person name="Lundell T."/>
            <person name="Martin R."/>
            <person name="McLaughlin D.J."/>
            <person name="Morgenstern I."/>
            <person name="Morin E."/>
            <person name="Murat C."/>
            <person name="Nagy L.G."/>
            <person name="Nolan M."/>
            <person name="Ohm R.A."/>
            <person name="Patyshakuliyeva A."/>
            <person name="Rokas A."/>
            <person name="Ruiz-Duenas F.J."/>
            <person name="Sabat G."/>
            <person name="Salamov A."/>
            <person name="Samejima M."/>
            <person name="Schmutz J."/>
            <person name="Slot J.C."/>
            <person name="St John F."/>
            <person name="Stenlid J."/>
            <person name="Sun H."/>
            <person name="Sun S."/>
            <person name="Syed K."/>
            <person name="Tsang A."/>
            <person name="Wiebenga A."/>
            <person name="Young D."/>
            <person name="Pisabarro A."/>
            <person name="Eastwood D.C."/>
            <person name="Martin F."/>
            <person name="Cullen D."/>
            <person name="Grigoriev I.V."/>
            <person name="Hibbett D.S."/>
        </authorList>
    </citation>
    <scope>NUCLEOTIDE SEQUENCE [LARGE SCALE GENOMIC DNA]</scope>
    <source>
        <strain evidence="3 4">MD-104</strain>
    </source>
</reference>
<dbReference type="OrthoDB" id="2422840at2759"/>
<dbReference type="InterPro" id="IPR034164">
    <property type="entry name" value="Pepsin-like_dom"/>
</dbReference>
<gene>
    <name evidence="3" type="ORF">WOLCODRAFT_167851</name>
</gene>
<feature type="domain" description="Peptidase A1" evidence="2">
    <location>
        <begin position="1"/>
        <end position="203"/>
    </location>
</feature>
<keyword evidence="4" id="KW-1185">Reference proteome</keyword>
<accession>A0A2H3JC96</accession>
<dbReference type="InterPro" id="IPR001461">
    <property type="entry name" value="Aspartic_peptidase_A1"/>
</dbReference>
<dbReference type="PANTHER" id="PTHR47966:SF51">
    <property type="entry name" value="BETA-SITE APP-CLEAVING ENZYME, ISOFORM A-RELATED"/>
    <property type="match status" value="1"/>
</dbReference>
<dbReference type="PANTHER" id="PTHR47966">
    <property type="entry name" value="BETA-SITE APP-CLEAVING ENZYME, ISOFORM A-RELATED"/>
    <property type="match status" value="1"/>
</dbReference>